<gene>
    <name evidence="1" type="ORF">GCM10017559_21750</name>
</gene>
<accession>A0ABN3XVK3</accession>
<reference evidence="1 2" key="1">
    <citation type="journal article" date="2019" name="Int. J. Syst. Evol. Microbiol.">
        <title>The Global Catalogue of Microorganisms (GCM) 10K type strain sequencing project: providing services to taxonomists for standard genome sequencing and annotation.</title>
        <authorList>
            <consortium name="The Broad Institute Genomics Platform"/>
            <consortium name="The Broad Institute Genome Sequencing Center for Infectious Disease"/>
            <person name="Wu L."/>
            <person name="Ma J."/>
        </authorList>
    </citation>
    <scope>NUCLEOTIDE SEQUENCE [LARGE SCALE GENOMIC DNA]</scope>
    <source>
        <strain evidence="1 2">JCM 3106</strain>
    </source>
</reference>
<name>A0ABN3XVK3_9ACTN</name>
<dbReference type="RefSeq" id="WP_344892042.1">
    <property type="nucleotide sequence ID" value="NZ_BAAAWD010000006.1"/>
</dbReference>
<dbReference type="PANTHER" id="PTHR38440">
    <property type="entry name" value="UPF0398 PROTEIN YPSA"/>
    <property type="match status" value="1"/>
</dbReference>
<evidence type="ECO:0000313" key="1">
    <source>
        <dbReference type="EMBL" id="GAA3000465.1"/>
    </source>
</evidence>
<dbReference type="Proteomes" id="UP001499930">
    <property type="component" value="Unassembled WGS sequence"/>
</dbReference>
<comment type="caution">
    <text evidence="1">The sequence shown here is derived from an EMBL/GenBank/DDBJ whole genome shotgun (WGS) entry which is preliminary data.</text>
</comment>
<dbReference type="SUPFAM" id="SSF102405">
    <property type="entry name" value="MCP/YpsA-like"/>
    <property type="match status" value="1"/>
</dbReference>
<dbReference type="Gene3D" id="3.40.50.450">
    <property type="match status" value="1"/>
</dbReference>
<dbReference type="PANTHER" id="PTHR38440:SF1">
    <property type="entry name" value="UPF0398 PROTEIN SPR0331"/>
    <property type="match status" value="1"/>
</dbReference>
<evidence type="ECO:0000313" key="2">
    <source>
        <dbReference type="Proteomes" id="UP001499930"/>
    </source>
</evidence>
<proteinExistence type="predicted"/>
<keyword evidence="2" id="KW-1185">Reference proteome</keyword>
<protein>
    <submittedName>
        <fullName evidence="1">Uncharacterized protein</fullName>
    </submittedName>
</protein>
<dbReference type="InterPro" id="IPR010697">
    <property type="entry name" value="YspA"/>
</dbReference>
<organism evidence="1 2">
    <name type="scientific">Streptosporangium longisporum</name>
    <dbReference type="NCBI Taxonomy" id="46187"/>
    <lineage>
        <taxon>Bacteria</taxon>
        <taxon>Bacillati</taxon>
        <taxon>Actinomycetota</taxon>
        <taxon>Actinomycetes</taxon>
        <taxon>Streptosporangiales</taxon>
        <taxon>Streptosporangiaceae</taxon>
        <taxon>Streptosporangium</taxon>
    </lineage>
</organism>
<dbReference type="EMBL" id="BAAAWD010000006">
    <property type="protein sequence ID" value="GAA3000465.1"/>
    <property type="molecule type" value="Genomic_DNA"/>
</dbReference>
<sequence>MVRIGVTGHMNLAPDTTRLVSDALRSHLAKAADDVTGVSCIARGADSLFAEAVLEAGGMLEVVLPSRDYREAKVKPDHAEQFDRLLSKAARVRVMDFDHAGREAYVAANEAMLSSVDELVAVWDGESPVDAGGTAGAVTDARRRGVRVVVIWPEGAARQ</sequence>